<keyword evidence="1" id="KW-0862">Zinc</keyword>
<accession>A0AAV4TWF2</accession>
<dbReference type="GO" id="GO:0008270">
    <property type="term" value="F:zinc ion binding"/>
    <property type="evidence" value="ECO:0007669"/>
    <property type="project" value="UniProtKB-KW"/>
</dbReference>
<keyword evidence="1" id="KW-0863">Zinc-finger</keyword>
<dbReference type="InterPro" id="IPR013087">
    <property type="entry name" value="Znf_C2H2_type"/>
</dbReference>
<gene>
    <name evidence="3" type="ORF">CEXT_785811</name>
</gene>
<evidence type="ECO:0000259" key="2">
    <source>
        <dbReference type="PROSITE" id="PS50157"/>
    </source>
</evidence>
<dbReference type="PROSITE" id="PS00028">
    <property type="entry name" value="ZINC_FINGER_C2H2_1"/>
    <property type="match status" value="1"/>
</dbReference>
<dbReference type="EMBL" id="BPLR01011823">
    <property type="protein sequence ID" value="GIY49352.1"/>
    <property type="molecule type" value="Genomic_DNA"/>
</dbReference>
<dbReference type="AlphaFoldDB" id="A0AAV4TWF2"/>
<feature type="domain" description="C2H2-type" evidence="2">
    <location>
        <begin position="10"/>
        <end position="33"/>
    </location>
</feature>
<evidence type="ECO:0000313" key="3">
    <source>
        <dbReference type="EMBL" id="GIY49352.1"/>
    </source>
</evidence>
<keyword evidence="1" id="KW-0479">Metal-binding</keyword>
<comment type="caution">
    <text evidence="3">The sequence shown here is derived from an EMBL/GenBank/DDBJ whole genome shotgun (WGS) entry which is preliminary data.</text>
</comment>
<evidence type="ECO:0000256" key="1">
    <source>
        <dbReference type="PROSITE-ProRule" id="PRU00042"/>
    </source>
</evidence>
<reference evidence="3 4" key="1">
    <citation type="submission" date="2021-06" db="EMBL/GenBank/DDBJ databases">
        <title>Caerostris extrusa draft genome.</title>
        <authorList>
            <person name="Kono N."/>
            <person name="Arakawa K."/>
        </authorList>
    </citation>
    <scope>NUCLEOTIDE SEQUENCE [LARGE SCALE GENOMIC DNA]</scope>
</reference>
<dbReference type="PROSITE" id="PS50157">
    <property type="entry name" value="ZINC_FINGER_C2H2_2"/>
    <property type="match status" value="1"/>
</dbReference>
<dbReference type="Proteomes" id="UP001054945">
    <property type="component" value="Unassembled WGS sequence"/>
</dbReference>
<name>A0AAV4TWF2_CAEEX</name>
<proteinExistence type="predicted"/>
<sequence>MSHKFDFIKLLCLQCRRRFFSAGGLETHMRSMHGVRIDSANCVPSFKEPSRLAVDPPTELLELGPSTGRSTAYKFND</sequence>
<organism evidence="3 4">
    <name type="scientific">Caerostris extrusa</name>
    <name type="common">Bark spider</name>
    <name type="synonym">Caerostris bankana</name>
    <dbReference type="NCBI Taxonomy" id="172846"/>
    <lineage>
        <taxon>Eukaryota</taxon>
        <taxon>Metazoa</taxon>
        <taxon>Ecdysozoa</taxon>
        <taxon>Arthropoda</taxon>
        <taxon>Chelicerata</taxon>
        <taxon>Arachnida</taxon>
        <taxon>Araneae</taxon>
        <taxon>Araneomorphae</taxon>
        <taxon>Entelegynae</taxon>
        <taxon>Araneoidea</taxon>
        <taxon>Araneidae</taxon>
        <taxon>Caerostris</taxon>
    </lineage>
</organism>
<keyword evidence="4" id="KW-1185">Reference proteome</keyword>
<evidence type="ECO:0000313" key="4">
    <source>
        <dbReference type="Proteomes" id="UP001054945"/>
    </source>
</evidence>
<protein>
    <recommendedName>
        <fullName evidence="2">C2H2-type domain-containing protein</fullName>
    </recommendedName>
</protein>